<dbReference type="AlphaFoldDB" id="A0A918H3T1"/>
<name>A0A918H3T1_9ACTN</name>
<dbReference type="InterPro" id="IPR002469">
    <property type="entry name" value="Peptidase_S9B_N"/>
</dbReference>
<reference evidence="6" key="2">
    <citation type="submission" date="2020-09" db="EMBL/GenBank/DDBJ databases">
        <authorList>
            <person name="Sun Q."/>
            <person name="Ohkuma M."/>
        </authorList>
    </citation>
    <scope>NUCLEOTIDE SEQUENCE</scope>
    <source>
        <strain evidence="6">JCM 4125</strain>
    </source>
</reference>
<dbReference type="GO" id="GO:0004252">
    <property type="term" value="F:serine-type endopeptidase activity"/>
    <property type="evidence" value="ECO:0007669"/>
    <property type="project" value="InterPro"/>
</dbReference>
<dbReference type="Proteomes" id="UP000646776">
    <property type="component" value="Unassembled WGS sequence"/>
</dbReference>
<keyword evidence="1" id="KW-0645">Protease</keyword>
<dbReference type="PRINTS" id="PR00862">
    <property type="entry name" value="PROLIGOPTASE"/>
</dbReference>
<dbReference type="InterPro" id="IPR002471">
    <property type="entry name" value="Pept_S9_AS"/>
</dbReference>
<dbReference type="InterPro" id="IPR029058">
    <property type="entry name" value="AB_hydrolase_fold"/>
</dbReference>
<proteinExistence type="predicted"/>
<dbReference type="GO" id="GO:0006508">
    <property type="term" value="P:proteolysis"/>
    <property type="evidence" value="ECO:0007669"/>
    <property type="project" value="UniProtKB-KW"/>
</dbReference>
<feature type="domain" description="Dipeptidylpeptidase IV N-terminal" evidence="5">
    <location>
        <begin position="113"/>
        <end position="404"/>
    </location>
</feature>
<dbReference type="GO" id="GO:0008239">
    <property type="term" value="F:dipeptidyl-peptidase activity"/>
    <property type="evidence" value="ECO:0007669"/>
    <property type="project" value="TreeGrafter"/>
</dbReference>
<dbReference type="Pfam" id="PF00930">
    <property type="entry name" value="DPPIV_N"/>
    <property type="match status" value="1"/>
</dbReference>
<dbReference type="PANTHER" id="PTHR11731:SF193">
    <property type="entry name" value="DIPEPTIDYL PEPTIDASE 9"/>
    <property type="match status" value="1"/>
</dbReference>
<evidence type="ECO:0000256" key="1">
    <source>
        <dbReference type="ARBA" id="ARBA00022670"/>
    </source>
</evidence>
<evidence type="ECO:0000259" key="4">
    <source>
        <dbReference type="Pfam" id="PF00326"/>
    </source>
</evidence>
<feature type="region of interest" description="Disordered" evidence="3">
    <location>
        <begin position="66"/>
        <end position="89"/>
    </location>
</feature>
<dbReference type="EMBL" id="BMSA01000002">
    <property type="protein sequence ID" value="GGT36695.1"/>
    <property type="molecule type" value="Genomic_DNA"/>
</dbReference>
<dbReference type="InterPro" id="IPR050278">
    <property type="entry name" value="Serine_Prot_S9B/DPPIV"/>
</dbReference>
<dbReference type="Gene3D" id="3.40.50.1820">
    <property type="entry name" value="alpha/beta hydrolase"/>
    <property type="match status" value="1"/>
</dbReference>
<keyword evidence="2" id="KW-0378">Hydrolase</keyword>
<feature type="region of interest" description="Disordered" evidence="3">
    <location>
        <begin position="1"/>
        <end position="25"/>
    </location>
</feature>
<dbReference type="InterPro" id="IPR002470">
    <property type="entry name" value="Peptidase_S9A"/>
</dbReference>
<feature type="compositionally biased region" description="Basic and acidic residues" evidence="3">
    <location>
        <begin position="79"/>
        <end position="89"/>
    </location>
</feature>
<reference evidence="6" key="1">
    <citation type="journal article" date="2014" name="Int. J. Syst. Evol. Microbiol.">
        <title>Complete genome sequence of Corynebacterium casei LMG S-19264T (=DSM 44701T), isolated from a smear-ripened cheese.</title>
        <authorList>
            <consortium name="US DOE Joint Genome Institute (JGI-PGF)"/>
            <person name="Walter F."/>
            <person name="Albersmeier A."/>
            <person name="Kalinowski J."/>
            <person name="Ruckert C."/>
        </authorList>
    </citation>
    <scope>NUCLEOTIDE SEQUENCE</scope>
    <source>
        <strain evidence="6">JCM 4125</strain>
    </source>
</reference>
<dbReference type="PANTHER" id="PTHR11731">
    <property type="entry name" value="PROTEASE FAMILY S9B,C DIPEPTIDYL-PEPTIDASE IV-RELATED"/>
    <property type="match status" value="1"/>
</dbReference>
<evidence type="ECO:0000256" key="3">
    <source>
        <dbReference type="SAM" id="MobiDB-lite"/>
    </source>
</evidence>
<feature type="domain" description="Peptidase S9 prolyl oligopeptidase catalytic" evidence="4">
    <location>
        <begin position="508"/>
        <end position="710"/>
    </location>
</feature>
<dbReference type="InterPro" id="IPR001375">
    <property type="entry name" value="Peptidase_S9_cat"/>
</dbReference>
<evidence type="ECO:0000256" key="2">
    <source>
        <dbReference type="ARBA" id="ARBA00022801"/>
    </source>
</evidence>
<dbReference type="Pfam" id="PF00326">
    <property type="entry name" value="Peptidase_S9"/>
    <property type="match status" value="1"/>
</dbReference>
<dbReference type="PROSITE" id="PS00708">
    <property type="entry name" value="PRO_ENDOPEP_SER"/>
    <property type="match status" value="1"/>
</dbReference>
<dbReference type="Gene3D" id="2.140.10.30">
    <property type="entry name" value="Dipeptidylpeptidase IV, N-terminal domain"/>
    <property type="match status" value="1"/>
</dbReference>
<sequence>MTNESDSFPRRHARTQRFSLGAPRSFTVAPDGSRVAFLRSGSGTDRANSLWVLDPADGTERLAADPHTLLGGASEDLSAEERARRERSREGGAGIVGYATDEAVELASFALSGRLFTAELRAGTARGLAVPGPVIDPRPSPDGRLVAYVSGGALRVVGAEGEGDRAVVEPESASVSYGLAEFIAAEEMGRSRGFWWAPESDRLLVARVDDTPVERWWISDPAQPKRDPQHVPYPAAGTANAEVRLFVFGLGGVRTEVVWDRARYPYLARVHWSGAGAPLLLVQARDQRSQLFLAVDTDTGATRMVHADEDPIWLDLFPGVPCWSPSGRLVRIADEGGARVLAVGERPLTGAQLHVRAVLDVTADDVLVAASAGEDAERPEIGEVHVYRVNELGVERISQEPGVHSAVRAGGVTVMVSAVPDRPGSVARVLREGKKPVTVRSHAEDPGLSPRVVLTEGGARRIPCAVLMPTDYPGDTSQHPAPLLPVLLDPYGGPHGPRVLAAHNAHLTSQWFADQGFAVVVADGRGTPGRSPGWEKAVHHDFTVSLDDQIEALQDLAKSHPLDLGRVAIRGWSYGGWLAGLAVLRRPDVFHAGIAGAPVTDWRLYDTHYTERYLGDPAAHPESYARSSLVTDEGLSAPAEPHRPLMIVHGLADDNVVVAHALRLSSALLSAGRPHEVLPLSGVTHMTPQEQVAENLLLLQVDFLKRSLGMA</sequence>
<keyword evidence="7" id="KW-1185">Reference proteome</keyword>
<gene>
    <name evidence="6" type="ORF">GCM10010226_11240</name>
</gene>
<organism evidence="6 7">
    <name type="scientific">Streptomyces phaeofaciens</name>
    <dbReference type="NCBI Taxonomy" id="68254"/>
    <lineage>
        <taxon>Bacteria</taxon>
        <taxon>Bacillati</taxon>
        <taxon>Actinomycetota</taxon>
        <taxon>Actinomycetes</taxon>
        <taxon>Kitasatosporales</taxon>
        <taxon>Streptomycetaceae</taxon>
        <taxon>Streptomyces</taxon>
    </lineage>
</organism>
<evidence type="ECO:0000313" key="6">
    <source>
        <dbReference type="EMBL" id="GGT36695.1"/>
    </source>
</evidence>
<evidence type="ECO:0000259" key="5">
    <source>
        <dbReference type="Pfam" id="PF00930"/>
    </source>
</evidence>
<protein>
    <submittedName>
        <fullName evidence="6">Peptidase</fullName>
    </submittedName>
</protein>
<comment type="caution">
    <text evidence="6">The sequence shown here is derived from an EMBL/GenBank/DDBJ whole genome shotgun (WGS) entry which is preliminary data.</text>
</comment>
<dbReference type="RefSeq" id="WP_189708135.1">
    <property type="nucleotide sequence ID" value="NZ_BMSA01000002.1"/>
</dbReference>
<dbReference type="SUPFAM" id="SSF53474">
    <property type="entry name" value="alpha/beta-Hydrolases"/>
    <property type="match status" value="1"/>
</dbReference>
<evidence type="ECO:0000313" key="7">
    <source>
        <dbReference type="Proteomes" id="UP000646776"/>
    </source>
</evidence>
<dbReference type="SUPFAM" id="SSF82171">
    <property type="entry name" value="DPP6 N-terminal domain-like"/>
    <property type="match status" value="1"/>
</dbReference>
<accession>A0A918H3T1</accession>